<dbReference type="AlphaFoldDB" id="A0A3N4JAU8"/>
<organism evidence="1 2">
    <name type="scientific">Choiromyces venosus 120613-1</name>
    <dbReference type="NCBI Taxonomy" id="1336337"/>
    <lineage>
        <taxon>Eukaryota</taxon>
        <taxon>Fungi</taxon>
        <taxon>Dikarya</taxon>
        <taxon>Ascomycota</taxon>
        <taxon>Pezizomycotina</taxon>
        <taxon>Pezizomycetes</taxon>
        <taxon>Pezizales</taxon>
        <taxon>Tuberaceae</taxon>
        <taxon>Choiromyces</taxon>
    </lineage>
</organism>
<proteinExistence type="predicted"/>
<dbReference type="Proteomes" id="UP000276215">
    <property type="component" value="Unassembled WGS sequence"/>
</dbReference>
<accession>A0A3N4JAU8</accession>
<protein>
    <submittedName>
        <fullName evidence="1">Uncharacterized protein</fullName>
    </submittedName>
</protein>
<keyword evidence="2" id="KW-1185">Reference proteome</keyword>
<sequence length="107" mass="12107">MIVRIVFYWPGGSGGRRLDCRLRFCAELGGVCFGTCFYPLSNCSWFGYQFDCLSFYDRADGFLAAIPYSGNLPVGLASLSRCLIFCASATFLCTRIIRQYIPHFNHF</sequence>
<reference evidence="1 2" key="1">
    <citation type="journal article" date="2018" name="Nat. Ecol. Evol.">
        <title>Pezizomycetes genomes reveal the molecular basis of ectomycorrhizal truffle lifestyle.</title>
        <authorList>
            <person name="Murat C."/>
            <person name="Payen T."/>
            <person name="Noel B."/>
            <person name="Kuo A."/>
            <person name="Morin E."/>
            <person name="Chen J."/>
            <person name="Kohler A."/>
            <person name="Krizsan K."/>
            <person name="Balestrini R."/>
            <person name="Da Silva C."/>
            <person name="Montanini B."/>
            <person name="Hainaut M."/>
            <person name="Levati E."/>
            <person name="Barry K.W."/>
            <person name="Belfiori B."/>
            <person name="Cichocki N."/>
            <person name="Clum A."/>
            <person name="Dockter R.B."/>
            <person name="Fauchery L."/>
            <person name="Guy J."/>
            <person name="Iotti M."/>
            <person name="Le Tacon F."/>
            <person name="Lindquist E.A."/>
            <person name="Lipzen A."/>
            <person name="Malagnac F."/>
            <person name="Mello A."/>
            <person name="Molinier V."/>
            <person name="Miyauchi S."/>
            <person name="Poulain J."/>
            <person name="Riccioni C."/>
            <person name="Rubini A."/>
            <person name="Sitrit Y."/>
            <person name="Splivallo R."/>
            <person name="Traeger S."/>
            <person name="Wang M."/>
            <person name="Zifcakova L."/>
            <person name="Wipf D."/>
            <person name="Zambonelli A."/>
            <person name="Paolocci F."/>
            <person name="Nowrousian M."/>
            <person name="Ottonello S."/>
            <person name="Baldrian P."/>
            <person name="Spatafora J.W."/>
            <person name="Henrissat B."/>
            <person name="Nagy L.G."/>
            <person name="Aury J.M."/>
            <person name="Wincker P."/>
            <person name="Grigoriev I.V."/>
            <person name="Bonfante P."/>
            <person name="Martin F.M."/>
        </authorList>
    </citation>
    <scope>NUCLEOTIDE SEQUENCE [LARGE SCALE GENOMIC DNA]</scope>
    <source>
        <strain evidence="1 2">120613-1</strain>
    </source>
</reference>
<evidence type="ECO:0000313" key="2">
    <source>
        <dbReference type="Proteomes" id="UP000276215"/>
    </source>
</evidence>
<dbReference type="EMBL" id="ML120426">
    <property type="protein sequence ID" value="RPA95402.1"/>
    <property type="molecule type" value="Genomic_DNA"/>
</dbReference>
<gene>
    <name evidence="1" type="ORF">L873DRAFT_1318347</name>
</gene>
<evidence type="ECO:0000313" key="1">
    <source>
        <dbReference type="EMBL" id="RPA95402.1"/>
    </source>
</evidence>
<name>A0A3N4JAU8_9PEZI</name>